<reference evidence="6 7" key="1">
    <citation type="submission" date="2020-07" db="EMBL/GenBank/DDBJ databases">
        <title>Comparative genomics of pyrophilous fungi reveals a link between fire events and developmental genes.</title>
        <authorList>
            <consortium name="DOE Joint Genome Institute"/>
            <person name="Steindorff A.S."/>
            <person name="Carver A."/>
            <person name="Calhoun S."/>
            <person name="Stillman K."/>
            <person name="Liu H."/>
            <person name="Lipzen A."/>
            <person name="Pangilinan J."/>
            <person name="Labutti K."/>
            <person name="Bruns T.D."/>
            <person name="Grigoriev I.V."/>
        </authorList>
    </citation>
    <scope>NUCLEOTIDE SEQUENCE [LARGE SCALE GENOMIC DNA]</scope>
    <source>
        <strain evidence="6 7">CBS 144469</strain>
    </source>
</reference>
<comment type="similarity">
    <text evidence="1">Belongs to the bacterial ribosomal protein bL34 family.</text>
</comment>
<evidence type="ECO:0000256" key="1">
    <source>
        <dbReference type="ARBA" id="ARBA00010111"/>
    </source>
</evidence>
<dbReference type="OrthoDB" id="431691at2759"/>
<keyword evidence="3" id="KW-0687">Ribonucleoprotein</keyword>
<dbReference type="InterPro" id="IPR000271">
    <property type="entry name" value="Ribosomal_bL34"/>
</dbReference>
<feature type="region of interest" description="Disordered" evidence="5">
    <location>
        <begin position="75"/>
        <end position="114"/>
    </location>
</feature>
<name>A0A8H6MEL2_9AGAR</name>
<dbReference type="PANTHER" id="PTHR14503:SF4">
    <property type="entry name" value="LARGE RIBOSOMAL SUBUNIT PROTEIN BL34M"/>
    <property type="match status" value="1"/>
</dbReference>
<keyword evidence="7" id="KW-1185">Reference proteome</keyword>
<dbReference type="FunFam" id="1.10.287.3980:FF:000001">
    <property type="entry name" value="Mitochondrial ribosomal protein L34"/>
    <property type="match status" value="1"/>
</dbReference>
<keyword evidence="2 6" id="KW-0689">Ribosomal protein</keyword>
<sequence>MPRLTQLLARLPRLLPAVPAQNALRTLPKWAPTPFTTMYNAFSPFRAMTRPPVLTASPVLGAVLQARFIQKGVEYQPSQRKRKRKHGFLARKKTAGGRNVLARRRAKGRRYLSH</sequence>
<dbReference type="Gene3D" id="1.10.287.3980">
    <property type="match status" value="1"/>
</dbReference>
<comment type="caution">
    <text evidence="6">The sequence shown here is derived from an EMBL/GenBank/DDBJ whole genome shotgun (WGS) entry which is preliminary data.</text>
</comment>
<dbReference type="EMBL" id="JACGCI010000006">
    <property type="protein sequence ID" value="KAF6762949.1"/>
    <property type="molecule type" value="Genomic_DNA"/>
</dbReference>
<gene>
    <name evidence="6" type="ORF">DFP72DRAFT_518485</name>
</gene>
<dbReference type="PANTHER" id="PTHR14503">
    <property type="entry name" value="MITOCHONDRIAL RIBOSOMAL PROTEIN 34 FAMILY MEMBER"/>
    <property type="match status" value="1"/>
</dbReference>
<dbReference type="AlphaFoldDB" id="A0A8H6MEL2"/>
<evidence type="ECO:0000256" key="2">
    <source>
        <dbReference type="ARBA" id="ARBA00022980"/>
    </source>
</evidence>
<dbReference type="GO" id="GO:0003735">
    <property type="term" value="F:structural constituent of ribosome"/>
    <property type="evidence" value="ECO:0007669"/>
    <property type="project" value="InterPro"/>
</dbReference>
<evidence type="ECO:0000256" key="4">
    <source>
        <dbReference type="ARBA" id="ARBA00035274"/>
    </source>
</evidence>
<evidence type="ECO:0000256" key="3">
    <source>
        <dbReference type="ARBA" id="ARBA00023274"/>
    </source>
</evidence>
<dbReference type="Proteomes" id="UP000521943">
    <property type="component" value="Unassembled WGS sequence"/>
</dbReference>
<dbReference type="NCBIfam" id="TIGR01030">
    <property type="entry name" value="rpmH_bact"/>
    <property type="match status" value="1"/>
</dbReference>
<accession>A0A8H6MEL2</accession>
<dbReference type="GO" id="GO:0005762">
    <property type="term" value="C:mitochondrial large ribosomal subunit"/>
    <property type="evidence" value="ECO:0007669"/>
    <property type="project" value="TreeGrafter"/>
</dbReference>
<dbReference type="Pfam" id="PF00468">
    <property type="entry name" value="Ribosomal_L34"/>
    <property type="match status" value="1"/>
</dbReference>
<feature type="compositionally biased region" description="Basic residues" evidence="5">
    <location>
        <begin position="79"/>
        <end position="114"/>
    </location>
</feature>
<protein>
    <recommendedName>
        <fullName evidence="4">Large ribosomal subunit protein bL34m</fullName>
    </recommendedName>
</protein>
<evidence type="ECO:0000256" key="5">
    <source>
        <dbReference type="SAM" id="MobiDB-lite"/>
    </source>
</evidence>
<proteinExistence type="inferred from homology"/>
<evidence type="ECO:0000313" key="7">
    <source>
        <dbReference type="Proteomes" id="UP000521943"/>
    </source>
</evidence>
<organism evidence="6 7">
    <name type="scientific">Ephemerocybe angulata</name>
    <dbReference type="NCBI Taxonomy" id="980116"/>
    <lineage>
        <taxon>Eukaryota</taxon>
        <taxon>Fungi</taxon>
        <taxon>Dikarya</taxon>
        <taxon>Basidiomycota</taxon>
        <taxon>Agaricomycotina</taxon>
        <taxon>Agaricomycetes</taxon>
        <taxon>Agaricomycetidae</taxon>
        <taxon>Agaricales</taxon>
        <taxon>Agaricineae</taxon>
        <taxon>Psathyrellaceae</taxon>
        <taxon>Ephemerocybe</taxon>
    </lineage>
</organism>
<dbReference type="HAMAP" id="MF_00391">
    <property type="entry name" value="Ribosomal_bL34"/>
    <property type="match status" value="1"/>
</dbReference>
<dbReference type="GO" id="GO:0006412">
    <property type="term" value="P:translation"/>
    <property type="evidence" value="ECO:0007669"/>
    <property type="project" value="InterPro"/>
</dbReference>
<evidence type="ECO:0000313" key="6">
    <source>
        <dbReference type="EMBL" id="KAF6762949.1"/>
    </source>
</evidence>